<dbReference type="PRINTS" id="PR00503">
    <property type="entry name" value="BROMODOMAIN"/>
</dbReference>
<proteinExistence type="inferred from homology"/>
<keyword evidence="4 8" id="KW-0103">Bromodomain</keyword>
<feature type="domain" description="Ubiquitin-like" evidence="12">
    <location>
        <begin position="671"/>
        <end position="741"/>
    </location>
</feature>
<dbReference type="RefSeq" id="XP_048127953.1">
    <property type="nucleotide sequence ID" value="XM_048271996.1"/>
</dbReference>
<dbReference type="Gene3D" id="3.10.20.90">
    <property type="entry name" value="Phosphatidylinositol 3-kinase Catalytic Subunit, Chain A, domain 1"/>
    <property type="match status" value="1"/>
</dbReference>
<dbReference type="Pfam" id="PF09247">
    <property type="entry name" value="TBP-binding"/>
    <property type="match status" value="1"/>
</dbReference>
<dbReference type="PROSITE" id="PS50053">
    <property type="entry name" value="UBIQUITIN_2"/>
    <property type="match status" value="1"/>
</dbReference>
<dbReference type="Pfam" id="PF12157">
    <property type="entry name" value="DUF3591"/>
    <property type="match status" value="1"/>
</dbReference>
<dbReference type="InterPro" id="IPR036741">
    <property type="entry name" value="TAFII-230_TBP-bd_sf"/>
</dbReference>
<dbReference type="InterPro" id="IPR040240">
    <property type="entry name" value="TAF1"/>
</dbReference>
<feature type="compositionally biased region" description="Acidic residues" evidence="10">
    <location>
        <begin position="143"/>
        <end position="164"/>
    </location>
</feature>
<dbReference type="Pfam" id="PF00240">
    <property type="entry name" value="ubiquitin"/>
    <property type="match status" value="1"/>
</dbReference>
<evidence type="ECO:0000256" key="3">
    <source>
        <dbReference type="ARBA" id="ARBA00023015"/>
    </source>
</evidence>
<dbReference type="SMART" id="SM00213">
    <property type="entry name" value="UBQ"/>
    <property type="match status" value="1"/>
</dbReference>
<dbReference type="PROSITE" id="PS00633">
    <property type="entry name" value="BROMODOMAIN_1"/>
    <property type="match status" value="1"/>
</dbReference>
<dbReference type="InterPro" id="IPR029071">
    <property type="entry name" value="Ubiquitin-like_domsf"/>
</dbReference>
<dbReference type="Pfam" id="PF00439">
    <property type="entry name" value="Bromodomain"/>
    <property type="match status" value="1"/>
</dbReference>
<evidence type="ECO:0000256" key="2">
    <source>
        <dbReference type="ARBA" id="ARBA00009064"/>
    </source>
</evidence>
<evidence type="ECO:0000313" key="14">
    <source>
        <dbReference type="RefSeq" id="XP_048127953.1"/>
    </source>
</evidence>
<evidence type="ECO:0000256" key="5">
    <source>
        <dbReference type="ARBA" id="ARBA00023163"/>
    </source>
</evidence>
<evidence type="ECO:0000256" key="9">
    <source>
        <dbReference type="SAM" id="Coils"/>
    </source>
</evidence>
<organism evidence="13 14">
    <name type="scientific">Rhodamnia argentea</name>
    <dbReference type="NCBI Taxonomy" id="178133"/>
    <lineage>
        <taxon>Eukaryota</taxon>
        <taxon>Viridiplantae</taxon>
        <taxon>Streptophyta</taxon>
        <taxon>Embryophyta</taxon>
        <taxon>Tracheophyta</taxon>
        <taxon>Spermatophyta</taxon>
        <taxon>Magnoliopsida</taxon>
        <taxon>eudicotyledons</taxon>
        <taxon>Gunneridae</taxon>
        <taxon>Pentapetalae</taxon>
        <taxon>rosids</taxon>
        <taxon>malvids</taxon>
        <taxon>Myrtales</taxon>
        <taxon>Myrtaceae</taxon>
        <taxon>Myrtoideae</taxon>
        <taxon>Myrteae</taxon>
        <taxon>Australasian group</taxon>
        <taxon>Rhodamnia</taxon>
    </lineage>
</organism>
<dbReference type="InterPro" id="IPR018359">
    <property type="entry name" value="Bromodomain_CS"/>
</dbReference>
<feature type="coiled-coil region" evidence="9">
    <location>
        <begin position="1683"/>
        <end position="1741"/>
    </location>
</feature>
<feature type="region of interest" description="Disordered" evidence="10">
    <location>
        <begin position="1435"/>
        <end position="1464"/>
    </location>
</feature>
<feature type="domain" description="Bromo" evidence="11">
    <location>
        <begin position="1806"/>
        <end position="1869"/>
    </location>
</feature>
<dbReference type="SUPFAM" id="SSF47370">
    <property type="entry name" value="Bromodomain"/>
    <property type="match status" value="1"/>
</dbReference>
<keyword evidence="5" id="KW-0804">Transcription</keyword>
<dbReference type="CDD" id="cd17064">
    <property type="entry name" value="Ubl_TAFs_like"/>
    <property type="match status" value="1"/>
</dbReference>
<feature type="compositionally biased region" description="Polar residues" evidence="10">
    <location>
        <begin position="165"/>
        <end position="178"/>
    </location>
</feature>
<evidence type="ECO:0000256" key="1">
    <source>
        <dbReference type="ARBA" id="ARBA00004123"/>
    </source>
</evidence>
<keyword evidence="9" id="KW-0175">Coiled coil</keyword>
<evidence type="ECO:0000259" key="11">
    <source>
        <dbReference type="PROSITE" id="PS50014"/>
    </source>
</evidence>
<dbReference type="PROSITE" id="PS50014">
    <property type="entry name" value="BROMODOMAIN_2"/>
    <property type="match status" value="1"/>
</dbReference>
<evidence type="ECO:0000313" key="13">
    <source>
        <dbReference type="Proteomes" id="UP000827889"/>
    </source>
</evidence>
<evidence type="ECO:0000256" key="10">
    <source>
        <dbReference type="SAM" id="MobiDB-lite"/>
    </source>
</evidence>
<dbReference type="Gene3D" id="1.10.1100.10">
    <property type="entry name" value="TAFII-230 TBP-binding domain"/>
    <property type="match status" value="1"/>
</dbReference>
<dbReference type="InterPro" id="IPR041670">
    <property type="entry name" value="Znf-CCHC_6"/>
</dbReference>
<keyword evidence="6" id="KW-0539">Nucleus</keyword>
<dbReference type="Proteomes" id="UP000827889">
    <property type="component" value="Chromosome 11"/>
</dbReference>
<feature type="region of interest" description="Disordered" evidence="10">
    <location>
        <begin position="1"/>
        <end position="28"/>
    </location>
</feature>
<evidence type="ECO:0000256" key="8">
    <source>
        <dbReference type="PROSITE-ProRule" id="PRU00035"/>
    </source>
</evidence>
<dbReference type="InterPro" id="IPR009067">
    <property type="entry name" value="TAF_II_230-bd"/>
</dbReference>
<dbReference type="InterPro" id="IPR000626">
    <property type="entry name" value="Ubiquitin-like_dom"/>
</dbReference>
<dbReference type="PANTHER" id="PTHR13900:SF0">
    <property type="entry name" value="TRANSCRIPTION INITIATION FACTOR TFIID SUBUNIT 1"/>
    <property type="match status" value="1"/>
</dbReference>
<dbReference type="InterPro" id="IPR036427">
    <property type="entry name" value="Bromodomain-like_sf"/>
</dbReference>
<feature type="region of interest" description="Disordered" evidence="10">
    <location>
        <begin position="143"/>
        <end position="203"/>
    </location>
</feature>
<dbReference type="InterPro" id="IPR022591">
    <property type="entry name" value="TAF1_HAT_dom"/>
</dbReference>
<dbReference type="InterPro" id="IPR001487">
    <property type="entry name" value="Bromodomain"/>
</dbReference>
<protein>
    <recommendedName>
        <fullName evidence="7">Transcription initiation factor TFIID subunit 1</fullName>
    </recommendedName>
</protein>
<dbReference type="SMART" id="SM00297">
    <property type="entry name" value="BROMO"/>
    <property type="match status" value="1"/>
</dbReference>
<dbReference type="Gene3D" id="1.20.920.10">
    <property type="entry name" value="Bromodomain-like"/>
    <property type="match status" value="1"/>
</dbReference>
<evidence type="ECO:0000256" key="7">
    <source>
        <dbReference type="ARBA" id="ARBA00040102"/>
    </source>
</evidence>
<dbReference type="SUPFAM" id="SSF47055">
    <property type="entry name" value="TAF(II)230 TBP-binding fragment"/>
    <property type="match status" value="1"/>
</dbReference>
<gene>
    <name evidence="14" type="primary">LOC115747318</name>
</gene>
<comment type="similarity">
    <text evidence="2">Belongs to the TAF1 family.</text>
</comment>
<reference evidence="14" key="1">
    <citation type="submission" date="2025-08" db="UniProtKB">
        <authorList>
            <consortium name="RefSeq"/>
        </authorList>
    </citation>
    <scope>IDENTIFICATION</scope>
    <source>
        <tissue evidence="14">Leaf</tissue>
    </source>
</reference>
<name>A0ABM3GUE0_9MYRT</name>
<dbReference type="PANTHER" id="PTHR13900">
    <property type="entry name" value="TRANSCRIPTION INITIATION FACTOR TFIID"/>
    <property type="match status" value="1"/>
</dbReference>
<keyword evidence="3" id="KW-0805">Transcription regulation</keyword>
<evidence type="ECO:0000256" key="6">
    <source>
        <dbReference type="ARBA" id="ARBA00023242"/>
    </source>
</evidence>
<dbReference type="SUPFAM" id="SSF54236">
    <property type="entry name" value="Ubiquitin-like"/>
    <property type="match status" value="1"/>
</dbReference>
<evidence type="ECO:0000256" key="4">
    <source>
        <dbReference type="ARBA" id="ARBA00023117"/>
    </source>
</evidence>
<accession>A0ABM3GUE0</accession>
<feature type="compositionally biased region" description="Acidic residues" evidence="10">
    <location>
        <begin position="7"/>
        <end position="22"/>
    </location>
</feature>
<comment type="subcellular location">
    <subcellularLocation>
        <location evidence="1">Nucleus</location>
    </subcellularLocation>
</comment>
<dbReference type="Pfam" id="PF15288">
    <property type="entry name" value="zf-CCHC_6"/>
    <property type="match status" value="1"/>
</dbReference>
<evidence type="ECO:0000259" key="12">
    <source>
        <dbReference type="PROSITE" id="PS50053"/>
    </source>
</evidence>
<keyword evidence="13" id="KW-1185">Reference proteome</keyword>
<dbReference type="GeneID" id="115747318"/>
<sequence length="1907" mass="215260">MGYDSGDGSEDSRDDDEEEYEEGGSGNRFLGFMFGNVDNSGDLDVDYLDEDAKEHLAALADKLGPSLADIDLSVKSPRTPVDAAEQDYDEKAEDAVDYEDIEEQYEGPEIQAASEEDNLFPEKDYLSAKVPFATLYGRASVYDDENYDEDEENEKEQEVVDEDATQTTLSEVQATSPAVFSEGSISAEHEQCHASPRNESPVASFEEFQEIAEADEEPTEDKASSLLPVLCIENGMVILRFSQIFGKHEFSKKSYRRDHKTTVHKGILLIERFKSTDASHAVEEDEEAFLRGLSQGFSSIKLVQEVQDDIVGNTDGDTRYEKYGAGNGEGRFPLRADEDIFLSGGPMKEDLPTDFSTVWQLPQSPNFYPLGQQDWENSILWDSCPLSPDNSAENHDLSRADLGHSVDGVSELQIGSENLKLGHQIAQIEKTDGFGCPATLVSAGSNSTLRCSNLVFSKKEFHPQLLRLESHLEMDKFCLGDGLEDKSTEEQLRHDALTQFSKISLQNKHILDGSWVDEISWEPNVSIAKPKLIFDLQDGRMLFEVLNDKDGNNFWLHAGAMVMTRSPEPISHDSLQLISHGRLSSWEFDIANDIFYSNRKTSQQLNTSSEKRIAYGGEVYHSAPALKLETMKLKLSNKDVAHFHRPKALWYPYDNEVAVKEQGKLSTQGPMKIIVKSLGGKGSKLHVDAEETISSIKTKASKKLDFKLSEPVKIFYRGNELEDHKSLADQNVQPNSLIHIVRTNLHLLPRAQKIPGENKSLRPPGAFKKKSELSVKDGHVFLMEYCEERPLLLSNPGMGARLCTYYQKTAPSDQNGIFLRSENRSLGNVMVLDSTDKSPFLGDIKPGCAQSSLETNMYRAPVFPHKVSSTDYLLIRSAKGKLSVRRIDKINVVGQQEPLMEVMSPGTKDLQSFLMKRVLVYMFRQFRALKKRGVAPYVRTDELSSQFPYLSEAFLRNRLKKHACAELKRGPNGEWIWKMRPNFHIPSEEALRKLVPPDKVCAYESMQAGLYRLKHLGITKLMHPTGIASAMSQLPNEAIALAAASHIERELQITPWNLSSNFVACTNQVRENLERLEISGVGDPSGRGLGFSYVRAAPKAPMSSAMTKKKAAAARGGSTVTGTDADLRRLSMEAAREVLLKFNVPDEIIAKQTRWHRIAMIRELSSEQAASGVKVDPTTISKYARGQRMSFIQLQQQTREKCQEIWDRQLQSLTAIDGDEGASDSESNSDLDSFAGDLENLLDAEEFEGDEAINEHKHDRSDVGKGLKMRRHSSMVEAEEKVQDEAAEALELCKMLMDDDEMELLKKEKIGPVRKEIGPAPVSRPVFVSEKGERVKKPKKVVKQVSSSVAGEGSKQSINGDQEDVETPLAKKNFPTKVKAKKIKILGDGMKIFKEKKSARESFVCGACGQLGHMRTNKNCPRYGEDLDSQTEAIDPDKALGKSSLVDPASLPQQKSMTKKIMPKSATKISLAEATEGQKSGSKTKVHSLKLTCGLVDKPSDDITLGSTQSSDQVAMSIVDAGSKSAVKVNKIVISSKTKPADVQLESHKSSIVIRRPTDADRVHPEAQKTSIVFRPPVDTDKAQIEPHRPSIVIRPPADIEKEQSHKKLIIKRPKEIIDLDQASQEGSTDFEHRKTKKIVELSDFERSRTQENTYFTESSSKKKSREDKRWWEEEEKRRNMERLREERTKRQYMEEIRMLEERERLAEIERYEVSLRREREEEERQKAKKKQKKMKKVETRDEYLEDYRARRNDKRMLERDRTAKRKPLIEPGKLSADYALPTKRRRGGEVGLANILERIVETLRGRQEVSYLFLKPVTKKEAPDYLDIIDKPMDLSTIREKVRRMEYKNREDFRHDVWQITFNAHKYNDGRYPGIPPLADQLLELCDYLLNENDESLTEAEEGIEY</sequence>